<dbReference type="EMBL" id="AOHC02000038">
    <property type="protein sequence ID" value="EMY77160.1"/>
    <property type="molecule type" value="Genomic_DNA"/>
</dbReference>
<feature type="transmembrane region" description="Helical" evidence="1">
    <location>
        <begin position="12"/>
        <end position="31"/>
    </location>
</feature>
<name>N1WDX9_9LEPT</name>
<dbReference type="Proteomes" id="UP000012313">
    <property type="component" value="Unassembled WGS sequence"/>
</dbReference>
<protein>
    <submittedName>
        <fullName evidence="2">Uncharacterized protein</fullName>
    </submittedName>
</protein>
<sequence length="63" mass="7760">MYHSIRFILNWIRIGFCFEIGCMYHSIRFILNWIRIGFRFEIGRMYHSNQLCKQTIDLDRKSA</sequence>
<gene>
    <name evidence="2" type="ORF">LEP1GSC060_2102</name>
</gene>
<accession>N1WDX9</accession>
<dbReference type="STRING" id="1218598.LEP1GSC060_2102"/>
<evidence type="ECO:0000313" key="2">
    <source>
        <dbReference type="EMBL" id="EMY77160.1"/>
    </source>
</evidence>
<comment type="caution">
    <text evidence="2">The sequence shown here is derived from an EMBL/GenBank/DDBJ whole genome shotgun (WGS) entry which is preliminary data.</text>
</comment>
<evidence type="ECO:0000256" key="1">
    <source>
        <dbReference type="SAM" id="Phobius"/>
    </source>
</evidence>
<keyword evidence="1" id="KW-0812">Transmembrane</keyword>
<proteinExistence type="predicted"/>
<keyword evidence="1" id="KW-1133">Transmembrane helix</keyword>
<organism evidence="2 3">
    <name type="scientific">Leptospira weilii serovar Ranarum str. ICFT</name>
    <dbReference type="NCBI Taxonomy" id="1218598"/>
    <lineage>
        <taxon>Bacteria</taxon>
        <taxon>Pseudomonadati</taxon>
        <taxon>Spirochaetota</taxon>
        <taxon>Spirochaetia</taxon>
        <taxon>Leptospirales</taxon>
        <taxon>Leptospiraceae</taxon>
        <taxon>Leptospira</taxon>
    </lineage>
</organism>
<reference evidence="2" key="1">
    <citation type="submission" date="2013-03" db="EMBL/GenBank/DDBJ databases">
        <authorList>
            <person name="Harkins D.M."/>
            <person name="Durkin A.S."/>
            <person name="Brinkac L.M."/>
            <person name="Haft D.H."/>
            <person name="Selengut J.D."/>
            <person name="Sanka R."/>
            <person name="DePew J."/>
            <person name="Purushe J."/>
            <person name="Hartskeerl R.A."/>
            <person name="Ahmed A."/>
            <person name="van der Linden H."/>
            <person name="Goris M.G.A."/>
            <person name="Vinetz J.M."/>
            <person name="Sutton G.G."/>
            <person name="Nierman W.C."/>
            <person name="Fouts D.E."/>
        </authorList>
    </citation>
    <scope>NUCLEOTIDE SEQUENCE [LARGE SCALE GENOMIC DNA]</scope>
    <source>
        <strain evidence="2">ICFT</strain>
    </source>
</reference>
<evidence type="ECO:0000313" key="3">
    <source>
        <dbReference type="Proteomes" id="UP000012313"/>
    </source>
</evidence>
<keyword evidence="3" id="KW-1185">Reference proteome</keyword>
<dbReference type="AlphaFoldDB" id="N1WDX9"/>
<keyword evidence="1" id="KW-0472">Membrane</keyword>